<evidence type="ECO:0000313" key="7">
    <source>
        <dbReference type="EMBL" id="GGF50215.1"/>
    </source>
</evidence>
<dbReference type="Pfam" id="PF17763">
    <property type="entry name" value="Asparaginase_C"/>
    <property type="match status" value="1"/>
</dbReference>
<keyword evidence="2" id="KW-0378">Hydrolase</keyword>
<proteinExistence type="inferred from homology"/>
<dbReference type="PRINTS" id="PR00139">
    <property type="entry name" value="ASNGLNASE"/>
</dbReference>
<dbReference type="EMBL" id="BMJQ01000033">
    <property type="protein sequence ID" value="GGF50215.1"/>
    <property type="molecule type" value="Genomic_DNA"/>
</dbReference>
<evidence type="ECO:0000313" key="8">
    <source>
        <dbReference type="Proteomes" id="UP000646365"/>
    </source>
</evidence>
<dbReference type="InterPro" id="IPR027473">
    <property type="entry name" value="L-asparaginase_C"/>
</dbReference>
<dbReference type="FunFam" id="3.40.50.1170:FF:000001">
    <property type="entry name" value="L-asparaginase 2"/>
    <property type="match status" value="1"/>
</dbReference>
<sequence>MRGMAQGRIAIVGTGGTISSIGRDVFDLHDYDATGKMLDAAEILDRLPRGANDPECYPVPFLSVSSTRIGFPEWRSLVVLCGNIVEQDPGVAGIVILHGTATLEETAFFLHLTLKVDVPVVVVGAQRPWNGLSSDAGLNLRNAIRVAASDEARGLGVLVLLNDEVHSARDVTKGSTTRLHSFHSPVHGPIGQADSDRVVFYRTPTRRRAPDTEFDIAGIEALPRVDILYAYAGSDDVLAKAALAAGAEGIVSAGFAPGSPNPMEAAVLREAAAAGTIIVQSTRAGSGRVLPTTELVAAGFISADDLTPQKARILLALALIRTTDAAEIDRMFRTY</sequence>
<dbReference type="GO" id="GO:0004067">
    <property type="term" value="F:asparaginase activity"/>
    <property type="evidence" value="ECO:0007669"/>
    <property type="project" value="UniProtKB-UniRule"/>
</dbReference>
<dbReference type="Gene3D" id="3.40.50.1170">
    <property type="entry name" value="L-asparaginase, N-terminal domain"/>
    <property type="match status" value="1"/>
</dbReference>
<dbReference type="SUPFAM" id="SSF53774">
    <property type="entry name" value="Glutaminase/Asparaginase"/>
    <property type="match status" value="1"/>
</dbReference>
<dbReference type="InterPro" id="IPR036152">
    <property type="entry name" value="Asp/glu_Ase-like_sf"/>
</dbReference>
<evidence type="ECO:0000256" key="3">
    <source>
        <dbReference type="PIRSR" id="PIRSR001220-1"/>
    </source>
</evidence>
<protein>
    <submittedName>
        <fullName evidence="7">L-asparaginase</fullName>
    </submittedName>
</protein>
<gene>
    <name evidence="7" type="primary">ansB</name>
    <name evidence="7" type="ORF">GCM10011611_65780</name>
</gene>
<dbReference type="PIRSF" id="PIRSF001220">
    <property type="entry name" value="L-ASNase_gatD"/>
    <property type="match status" value="1"/>
</dbReference>
<dbReference type="InterPro" id="IPR040919">
    <property type="entry name" value="Asparaginase_C"/>
</dbReference>
<reference evidence="7" key="2">
    <citation type="submission" date="2020-09" db="EMBL/GenBank/DDBJ databases">
        <authorList>
            <person name="Sun Q."/>
            <person name="Zhou Y."/>
        </authorList>
    </citation>
    <scope>NUCLEOTIDE SEQUENCE</scope>
    <source>
        <strain evidence="7">CGMCC 1.15725</strain>
    </source>
</reference>
<dbReference type="PIRSF" id="PIRSF500176">
    <property type="entry name" value="L_ASNase"/>
    <property type="match status" value="1"/>
</dbReference>
<evidence type="ECO:0000256" key="2">
    <source>
        <dbReference type="ARBA" id="ARBA00022801"/>
    </source>
</evidence>
<dbReference type="InterPro" id="IPR027474">
    <property type="entry name" value="L-asparaginase_N"/>
</dbReference>
<feature type="domain" description="L-asparaginase N-terminal" evidence="5">
    <location>
        <begin position="8"/>
        <end position="205"/>
    </location>
</feature>
<dbReference type="PROSITE" id="PS51732">
    <property type="entry name" value="ASN_GLN_ASE_3"/>
    <property type="match status" value="1"/>
</dbReference>
<evidence type="ECO:0000259" key="5">
    <source>
        <dbReference type="Pfam" id="PF00710"/>
    </source>
</evidence>
<dbReference type="PROSITE" id="PS00144">
    <property type="entry name" value="ASN_GLN_ASE_1"/>
    <property type="match status" value="1"/>
</dbReference>
<dbReference type="AlphaFoldDB" id="A0A8J2Z0H4"/>
<dbReference type="GO" id="GO:0006528">
    <property type="term" value="P:asparagine metabolic process"/>
    <property type="evidence" value="ECO:0007669"/>
    <property type="project" value="InterPro"/>
</dbReference>
<feature type="active site" description="O-isoaspartyl threonine intermediate" evidence="3">
    <location>
        <position position="17"/>
    </location>
</feature>
<dbReference type="PANTHER" id="PTHR11707:SF28">
    <property type="entry name" value="60 KDA LYSOPHOSPHOLIPASE"/>
    <property type="match status" value="1"/>
</dbReference>
<dbReference type="Pfam" id="PF00710">
    <property type="entry name" value="Asparaginase"/>
    <property type="match status" value="1"/>
</dbReference>
<dbReference type="Gene3D" id="3.40.50.40">
    <property type="match status" value="1"/>
</dbReference>
<dbReference type="InterPro" id="IPR020827">
    <property type="entry name" value="Asparaginase/glutaminase_AS1"/>
</dbReference>
<evidence type="ECO:0000256" key="1">
    <source>
        <dbReference type="ARBA" id="ARBA00010518"/>
    </source>
</evidence>
<dbReference type="CDD" id="cd08964">
    <property type="entry name" value="L-asparaginase_II"/>
    <property type="match status" value="1"/>
</dbReference>
<dbReference type="InterPro" id="IPR037152">
    <property type="entry name" value="L-asparaginase_N_sf"/>
</dbReference>
<reference evidence="7" key="1">
    <citation type="journal article" date="2014" name="Int. J. Syst. Evol. Microbiol.">
        <title>Complete genome sequence of Corynebacterium casei LMG S-19264T (=DSM 44701T), isolated from a smear-ripened cheese.</title>
        <authorList>
            <consortium name="US DOE Joint Genome Institute (JGI-PGF)"/>
            <person name="Walter F."/>
            <person name="Albersmeier A."/>
            <person name="Kalinowski J."/>
            <person name="Ruckert C."/>
        </authorList>
    </citation>
    <scope>NUCLEOTIDE SEQUENCE</scope>
    <source>
        <strain evidence="7">CGMCC 1.15725</strain>
    </source>
</reference>
<comment type="caution">
    <text evidence="7">The sequence shown here is derived from an EMBL/GenBank/DDBJ whole genome shotgun (WGS) entry which is preliminary data.</text>
</comment>
<feature type="active site" evidence="4">
    <location>
        <position position="17"/>
    </location>
</feature>
<evidence type="ECO:0000259" key="6">
    <source>
        <dbReference type="Pfam" id="PF17763"/>
    </source>
</evidence>
<organism evidence="7 8">
    <name type="scientific">Aliidongia dinghuensis</name>
    <dbReference type="NCBI Taxonomy" id="1867774"/>
    <lineage>
        <taxon>Bacteria</taxon>
        <taxon>Pseudomonadati</taxon>
        <taxon>Pseudomonadota</taxon>
        <taxon>Alphaproteobacteria</taxon>
        <taxon>Rhodospirillales</taxon>
        <taxon>Dongiaceae</taxon>
        <taxon>Aliidongia</taxon>
    </lineage>
</organism>
<name>A0A8J2Z0H4_9PROT</name>
<dbReference type="PANTHER" id="PTHR11707">
    <property type="entry name" value="L-ASPARAGINASE"/>
    <property type="match status" value="1"/>
</dbReference>
<dbReference type="SMART" id="SM00870">
    <property type="entry name" value="Asparaginase"/>
    <property type="match status" value="1"/>
</dbReference>
<comment type="similarity">
    <text evidence="1">Belongs to the asparaginase 1 family.</text>
</comment>
<feature type="domain" description="Asparaginase/glutaminase C-terminal" evidence="6">
    <location>
        <begin position="224"/>
        <end position="332"/>
    </location>
</feature>
<keyword evidence="8" id="KW-1185">Reference proteome</keyword>
<accession>A0A8J2Z0H4</accession>
<dbReference type="InterPro" id="IPR004550">
    <property type="entry name" value="AsnASE_II"/>
</dbReference>
<evidence type="ECO:0000256" key="4">
    <source>
        <dbReference type="PROSITE-ProRule" id="PRU10099"/>
    </source>
</evidence>
<dbReference type="Proteomes" id="UP000646365">
    <property type="component" value="Unassembled WGS sequence"/>
</dbReference>
<dbReference type="InterPro" id="IPR006034">
    <property type="entry name" value="Asparaginase/glutaminase-like"/>
</dbReference>